<dbReference type="EMBL" id="CP045226">
    <property type="protein sequence ID" value="QFS44350.1"/>
    <property type="molecule type" value="Genomic_DNA"/>
</dbReference>
<feature type="region of interest" description="Disordered" evidence="1">
    <location>
        <begin position="1"/>
        <end position="23"/>
    </location>
</feature>
<protein>
    <submittedName>
        <fullName evidence="2">Uncharacterized protein</fullName>
    </submittedName>
</protein>
<keyword evidence="3" id="KW-1185">Reference proteome</keyword>
<gene>
    <name evidence="2" type="ORF">GXM_01823</name>
</gene>
<evidence type="ECO:0000313" key="3">
    <source>
        <dbReference type="Proteomes" id="UP000326678"/>
    </source>
</evidence>
<dbReference type="Proteomes" id="UP000326678">
    <property type="component" value="Chromosome Gxm1"/>
</dbReference>
<organism evidence="2 3">
    <name type="scientific">Nostoc sphaeroides CCNUC1</name>
    <dbReference type="NCBI Taxonomy" id="2653204"/>
    <lineage>
        <taxon>Bacteria</taxon>
        <taxon>Bacillati</taxon>
        <taxon>Cyanobacteriota</taxon>
        <taxon>Cyanophyceae</taxon>
        <taxon>Nostocales</taxon>
        <taxon>Nostocaceae</taxon>
        <taxon>Nostoc</taxon>
    </lineage>
</organism>
<evidence type="ECO:0000256" key="1">
    <source>
        <dbReference type="SAM" id="MobiDB-lite"/>
    </source>
</evidence>
<dbReference type="AlphaFoldDB" id="A0A5P8VVF2"/>
<proteinExistence type="predicted"/>
<reference evidence="2 3" key="1">
    <citation type="submission" date="2019-10" db="EMBL/GenBank/DDBJ databases">
        <title>Genomic and transcriptomic insights into the perfect genentic adaptation of a filamentous nitrogen-fixing cyanobacterium to rice fields.</title>
        <authorList>
            <person name="Chen Z."/>
        </authorList>
    </citation>
    <scope>NUCLEOTIDE SEQUENCE [LARGE SCALE GENOMIC DNA]</scope>
    <source>
        <strain evidence="2">CCNUC1</strain>
    </source>
</reference>
<name>A0A5P8VVF2_9NOSO</name>
<sequence length="37" mass="4183">MSSKLEVSCSEAQVPSSKLEVSDEWWEQKHQKGFGLS</sequence>
<dbReference type="KEGG" id="nsh:GXM_01823"/>
<feature type="compositionally biased region" description="Polar residues" evidence="1">
    <location>
        <begin position="1"/>
        <end position="16"/>
    </location>
</feature>
<accession>A0A5P8VVF2</accession>
<evidence type="ECO:0000313" key="2">
    <source>
        <dbReference type="EMBL" id="QFS44350.1"/>
    </source>
</evidence>